<evidence type="ECO:0000313" key="2">
    <source>
        <dbReference type="EMBL" id="KAF2233134.1"/>
    </source>
</evidence>
<accession>A0A6A6H4T8</accession>
<evidence type="ECO:0000256" key="1">
    <source>
        <dbReference type="SAM" id="MobiDB-lite"/>
    </source>
</evidence>
<evidence type="ECO:0000313" key="3">
    <source>
        <dbReference type="Proteomes" id="UP000800092"/>
    </source>
</evidence>
<feature type="compositionally biased region" description="Polar residues" evidence="1">
    <location>
        <begin position="8"/>
        <end position="20"/>
    </location>
</feature>
<dbReference type="Proteomes" id="UP000800092">
    <property type="component" value="Unassembled WGS sequence"/>
</dbReference>
<dbReference type="EMBL" id="ML991809">
    <property type="protein sequence ID" value="KAF2233134.1"/>
    <property type="molecule type" value="Genomic_DNA"/>
</dbReference>
<organism evidence="2 3">
    <name type="scientific">Viridothelium virens</name>
    <name type="common">Speckled blister lichen</name>
    <name type="synonym">Trypethelium virens</name>
    <dbReference type="NCBI Taxonomy" id="1048519"/>
    <lineage>
        <taxon>Eukaryota</taxon>
        <taxon>Fungi</taxon>
        <taxon>Dikarya</taxon>
        <taxon>Ascomycota</taxon>
        <taxon>Pezizomycotina</taxon>
        <taxon>Dothideomycetes</taxon>
        <taxon>Dothideomycetes incertae sedis</taxon>
        <taxon>Trypetheliales</taxon>
        <taxon>Trypetheliaceae</taxon>
        <taxon>Viridothelium</taxon>
    </lineage>
</organism>
<feature type="compositionally biased region" description="Basic residues" evidence="1">
    <location>
        <begin position="28"/>
        <end position="40"/>
    </location>
</feature>
<feature type="region of interest" description="Disordered" evidence="1">
    <location>
        <begin position="1"/>
        <end position="51"/>
    </location>
</feature>
<proteinExistence type="predicted"/>
<reference evidence="2" key="1">
    <citation type="journal article" date="2020" name="Stud. Mycol.">
        <title>101 Dothideomycetes genomes: a test case for predicting lifestyles and emergence of pathogens.</title>
        <authorList>
            <person name="Haridas S."/>
            <person name="Albert R."/>
            <person name="Binder M."/>
            <person name="Bloem J."/>
            <person name="Labutti K."/>
            <person name="Salamov A."/>
            <person name="Andreopoulos B."/>
            <person name="Baker S."/>
            <person name="Barry K."/>
            <person name="Bills G."/>
            <person name="Bluhm B."/>
            <person name="Cannon C."/>
            <person name="Castanera R."/>
            <person name="Culley D."/>
            <person name="Daum C."/>
            <person name="Ezra D."/>
            <person name="Gonzalez J."/>
            <person name="Henrissat B."/>
            <person name="Kuo A."/>
            <person name="Liang C."/>
            <person name="Lipzen A."/>
            <person name="Lutzoni F."/>
            <person name="Magnuson J."/>
            <person name="Mondo S."/>
            <person name="Nolan M."/>
            <person name="Ohm R."/>
            <person name="Pangilinan J."/>
            <person name="Park H.-J."/>
            <person name="Ramirez L."/>
            <person name="Alfaro M."/>
            <person name="Sun H."/>
            <person name="Tritt A."/>
            <person name="Yoshinaga Y."/>
            <person name="Zwiers L.-H."/>
            <person name="Turgeon B."/>
            <person name="Goodwin S."/>
            <person name="Spatafora J."/>
            <person name="Crous P."/>
            <person name="Grigoriev I."/>
        </authorList>
    </citation>
    <scope>NUCLEOTIDE SEQUENCE</scope>
    <source>
        <strain evidence="2">Tuck. ex Michener</strain>
    </source>
</reference>
<gene>
    <name evidence="2" type="ORF">EV356DRAFT_503975</name>
</gene>
<keyword evidence="3" id="KW-1185">Reference proteome</keyword>
<name>A0A6A6H4T8_VIRVR</name>
<sequence>MKSMKSMRYSSESPNGSPIRTSPDKARKIWQHMRKASKSGRRNDRDSCESINSLGSNEVELCRIRRMALKNKRSLGTSTLWSLRQEIAGLQN</sequence>
<protein>
    <submittedName>
        <fullName evidence="2">Uncharacterized protein</fullName>
    </submittedName>
</protein>
<dbReference type="AlphaFoldDB" id="A0A6A6H4T8"/>
<dbReference type="OrthoDB" id="5596422at2759"/>